<dbReference type="STRING" id="1499967.U27_04706"/>
<dbReference type="HOGENOM" id="CLU_1945301_0_0_0"/>
<dbReference type="SUPFAM" id="SSF47413">
    <property type="entry name" value="lambda repressor-like DNA-binding domains"/>
    <property type="match status" value="1"/>
</dbReference>
<dbReference type="Proteomes" id="UP000030661">
    <property type="component" value="Unassembled WGS sequence"/>
</dbReference>
<gene>
    <name evidence="1" type="ORF">U27_04706</name>
</gene>
<dbReference type="CDD" id="cd00093">
    <property type="entry name" value="HTH_XRE"/>
    <property type="match status" value="1"/>
</dbReference>
<dbReference type="InterPro" id="IPR054687">
    <property type="entry name" value="Two-CW_dom"/>
</dbReference>
<dbReference type="eggNOG" id="COG2944">
    <property type="taxonomic scope" value="Bacteria"/>
</dbReference>
<dbReference type="Gene3D" id="1.10.260.40">
    <property type="entry name" value="lambda repressor-like DNA-binding domains"/>
    <property type="match status" value="1"/>
</dbReference>
<accession>A0A081BZI4</accession>
<dbReference type="GO" id="GO:0003677">
    <property type="term" value="F:DNA binding"/>
    <property type="evidence" value="ECO:0007669"/>
    <property type="project" value="InterPro"/>
</dbReference>
<sequence length="131" mass="15259">MESKEFLSIRQKLQKTQKQMAQLLGTSIKAIHSYEQGWRNIPVHVERQILFLLMMSQGAVSQNPCWVIRNCPDERKEQCPAWECHAGKLCWFINGTICEGEAQKDWRAKMKMCRTCEVFASFAIAQEEEHP</sequence>
<organism evidence="1">
    <name type="scientific">Vecturithrix granuli</name>
    <dbReference type="NCBI Taxonomy" id="1499967"/>
    <lineage>
        <taxon>Bacteria</taxon>
        <taxon>Candidatus Moduliflexota</taxon>
        <taxon>Candidatus Vecturitrichia</taxon>
        <taxon>Candidatus Vecturitrichales</taxon>
        <taxon>Candidatus Vecturitrichaceae</taxon>
        <taxon>Candidatus Vecturithrix</taxon>
    </lineage>
</organism>
<name>A0A081BZI4_VECG1</name>
<reference evidence="1" key="1">
    <citation type="journal article" date="2015" name="PeerJ">
        <title>First genomic representation of candidate bacterial phylum KSB3 points to enhanced environmental sensing as a trigger of wastewater bulking.</title>
        <authorList>
            <person name="Sekiguchi Y."/>
            <person name="Ohashi A."/>
            <person name="Parks D.H."/>
            <person name="Yamauchi T."/>
            <person name="Tyson G.W."/>
            <person name="Hugenholtz P."/>
        </authorList>
    </citation>
    <scope>NUCLEOTIDE SEQUENCE [LARGE SCALE GENOMIC DNA]</scope>
</reference>
<evidence type="ECO:0000313" key="2">
    <source>
        <dbReference type="Proteomes" id="UP000030661"/>
    </source>
</evidence>
<evidence type="ECO:0000313" key="1">
    <source>
        <dbReference type="EMBL" id="GAK57739.1"/>
    </source>
</evidence>
<dbReference type="NCBIfam" id="NF045718">
    <property type="entry name" value="two_CW_domain"/>
    <property type="match status" value="1"/>
</dbReference>
<protein>
    <submittedName>
        <fullName evidence="1">Uncharacterized protein</fullName>
    </submittedName>
</protein>
<dbReference type="EMBL" id="DF820466">
    <property type="protein sequence ID" value="GAK57739.1"/>
    <property type="molecule type" value="Genomic_DNA"/>
</dbReference>
<dbReference type="InterPro" id="IPR010982">
    <property type="entry name" value="Lambda_DNA-bd_dom_sf"/>
</dbReference>
<dbReference type="InterPro" id="IPR001387">
    <property type="entry name" value="Cro/C1-type_HTH"/>
</dbReference>
<proteinExistence type="predicted"/>
<keyword evidence="2" id="KW-1185">Reference proteome</keyword>
<dbReference type="AlphaFoldDB" id="A0A081BZI4"/>